<evidence type="ECO:0000313" key="2">
    <source>
        <dbReference type="Proteomes" id="UP000008144"/>
    </source>
</evidence>
<dbReference type="AlphaFoldDB" id="H2XTE1"/>
<proteinExistence type="predicted"/>
<evidence type="ECO:0008006" key="3">
    <source>
        <dbReference type="Google" id="ProtNLM"/>
    </source>
</evidence>
<keyword evidence="2" id="KW-1185">Reference proteome</keyword>
<protein>
    <recommendedName>
        <fullName evidence="3">MULE transposase domain-containing protein</fullName>
    </recommendedName>
</protein>
<dbReference type="GeneTree" id="ENSGT00940000164945"/>
<dbReference type="PANTHER" id="PTHR31751:SF44">
    <property type="entry name" value="SI:CH211-211K8.4-RELATED"/>
    <property type="match status" value="1"/>
</dbReference>
<dbReference type="Proteomes" id="UP000008144">
    <property type="component" value="Unassembled WGS sequence"/>
</dbReference>
<dbReference type="InParanoid" id="H2XTE1"/>
<reference evidence="2" key="1">
    <citation type="journal article" date="2002" name="Science">
        <title>The draft genome of Ciona intestinalis: insights into chordate and vertebrate origins.</title>
        <authorList>
            <person name="Dehal P."/>
            <person name="Satou Y."/>
            <person name="Campbell R.K."/>
            <person name="Chapman J."/>
            <person name="Degnan B."/>
            <person name="De Tomaso A."/>
            <person name="Davidson B."/>
            <person name="Di Gregorio A."/>
            <person name="Gelpke M."/>
            <person name="Goodstein D.M."/>
            <person name="Harafuji N."/>
            <person name="Hastings K.E."/>
            <person name="Ho I."/>
            <person name="Hotta K."/>
            <person name="Huang W."/>
            <person name="Kawashima T."/>
            <person name="Lemaire P."/>
            <person name="Martinez D."/>
            <person name="Meinertzhagen I.A."/>
            <person name="Necula S."/>
            <person name="Nonaka M."/>
            <person name="Putnam N."/>
            <person name="Rash S."/>
            <person name="Saiga H."/>
            <person name="Satake M."/>
            <person name="Terry A."/>
            <person name="Yamada L."/>
            <person name="Wang H.G."/>
            <person name="Awazu S."/>
            <person name="Azumi K."/>
            <person name="Boore J."/>
            <person name="Branno M."/>
            <person name="Chin-Bow S."/>
            <person name="DeSantis R."/>
            <person name="Doyle S."/>
            <person name="Francino P."/>
            <person name="Keys D.N."/>
            <person name="Haga S."/>
            <person name="Hayashi H."/>
            <person name="Hino K."/>
            <person name="Imai K.S."/>
            <person name="Inaba K."/>
            <person name="Kano S."/>
            <person name="Kobayashi K."/>
            <person name="Kobayashi M."/>
            <person name="Lee B.I."/>
            <person name="Makabe K.W."/>
            <person name="Manohar C."/>
            <person name="Matassi G."/>
            <person name="Medina M."/>
            <person name="Mochizuki Y."/>
            <person name="Mount S."/>
            <person name="Morishita T."/>
            <person name="Miura S."/>
            <person name="Nakayama A."/>
            <person name="Nishizaka S."/>
            <person name="Nomoto H."/>
            <person name="Ohta F."/>
            <person name="Oishi K."/>
            <person name="Rigoutsos I."/>
            <person name="Sano M."/>
            <person name="Sasaki A."/>
            <person name="Sasakura Y."/>
            <person name="Shoguchi E."/>
            <person name="Shin-i T."/>
            <person name="Spagnuolo A."/>
            <person name="Stainier D."/>
            <person name="Suzuki M.M."/>
            <person name="Tassy O."/>
            <person name="Takatori N."/>
            <person name="Tokuoka M."/>
            <person name="Yagi K."/>
            <person name="Yoshizaki F."/>
            <person name="Wada S."/>
            <person name="Zhang C."/>
            <person name="Hyatt P.D."/>
            <person name="Larimer F."/>
            <person name="Detter C."/>
            <person name="Doggett N."/>
            <person name="Glavina T."/>
            <person name="Hawkins T."/>
            <person name="Richardson P."/>
            <person name="Lucas S."/>
            <person name="Kohara Y."/>
            <person name="Levine M."/>
            <person name="Satoh N."/>
            <person name="Rokhsar D.S."/>
        </authorList>
    </citation>
    <scope>NUCLEOTIDE SEQUENCE [LARGE SCALE GENOMIC DNA]</scope>
</reference>
<reference evidence="1" key="3">
    <citation type="submission" date="2025-09" db="UniProtKB">
        <authorList>
            <consortium name="Ensembl"/>
        </authorList>
    </citation>
    <scope>IDENTIFICATION</scope>
</reference>
<organism evidence="1 2">
    <name type="scientific">Ciona intestinalis</name>
    <name type="common">Transparent sea squirt</name>
    <name type="synonym">Ascidia intestinalis</name>
    <dbReference type="NCBI Taxonomy" id="7719"/>
    <lineage>
        <taxon>Eukaryota</taxon>
        <taxon>Metazoa</taxon>
        <taxon>Chordata</taxon>
        <taxon>Tunicata</taxon>
        <taxon>Ascidiacea</taxon>
        <taxon>Phlebobranchia</taxon>
        <taxon>Cionidae</taxon>
        <taxon>Ciona</taxon>
    </lineage>
</organism>
<sequence length="326" mass="38086">IKTMTTRQQPLIIGGDMRADTPGHCAKFGTYSFLELNINKIISTQLLQSNEIGNSNAMEKQGFIRCLEDLQQYDLRPHTVITDRHLQIAKYIREEQNDIVHHYDVWHLAKGLERKLLPLSNKHPELRPWLKSIIGHLYWAPASTPSDLDEDSKQNIVLAKWMSLTNHVVNRHSHDNEYYPSCIHEESPLDTKWLHEDDIGYKKLKEITLNTRFLKDVKKLSTDHQTSSIESFHSLILQFSPKMKTFSYKGMLCRQLLAALHYNENSDQEFILDGDDDPKLYATFPKKKHKEGTYSIRTKKLIPRIFIELLQEVLHTIFVLNYVFCD</sequence>
<dbReference type="Ensembl" id="ENSCINT00000032468.1">
    <property type="protein sequence ID" value="ENSCINP00000032925.1"/>
    <property type="gene ID" value="ENSCING00000020438.1"/>
</dbReference>
<evidence type="ECO:0000313" key="1">
    <source>
        <dbReference type="Ensembl" id="ENSCINP00000032925.1"/>
    </source>
</evidence>
<dbReference type="PANTHER" id="PTHR31751">
    <property type="entry name" value="SI:CH211-108C17.2-RELATED-RELATED"/>
    <property type="match status" value="1"/>
</dbReference>
<dbReference type="OMA" id="FITDRHR"/>
<name>H2XTE1_CIOIN</name>
<dbReference type="HOGENOM" id="CLU_024040_0_0_1"/>
<accession>H2XTE1</accession>
<reference evidence="1" key="2">
    <citation type="submission" date="2025-08" db="UniProtKB">
        <authorList>
            <consortium name="Ensembl"/>
        </authorList>
    </citation>
    <scope>IDENTIFICATION</scope>
</reference>